<dbReference type="PANTHER" id="PTHR30055:SF234">
    <property type="entry name" value="HTH-TYPE TRANSCRIPTIONAL REGULATOR BETI"/>
    <property type="match status" value="1"/>
</dbReference>
<keyword evidence="2 4" id="KW-0238">DNA-binding</keyword>
<accession>A0A6G3R269</accession>
<proteinExistence type="predicted"/>
<dbReference type="GO" id="GO:0003700">
    <property type="term" value="F:DNA-binding transcription factor activity"/>
    <property type="evidence" value="ECO:0007669"/>
    <property type="project" value="TreeGrafter"/>
</dbReference>
<dbReference type="GO" id="GO:0000976">
    <property type="term" value="F:transcription cis-regulatory region binding"/>
    <property type="evidence" value="ECO:0007669"/>
    <property type="project" value="TreeGrafter"/>
</dbReference>
<feature type="domain" description="HTH tetR-type" evidence="5">
    <location>
        <begin position="14"/>
        <end position="74"/>
    </location>
</feature>
<dbReference type="PROSITE" id="PS50977">
    <property type="entry name" value="HTH_TETR_2"/>
    <property type="match status" value="1"/>
</dbReference>
<evidence type="ECO:0000256" key="2">
    <source>
        <dbReference type="ARBA" id="ARBA00023125"/>
    </source>
</evidence>
<gene>
    <name evidence="6" type="ORF">G3I53_26855</name>
</gene>
<sequence length="212" mass="23286">MPQAGAAGRKVRAAQTRAALLDAARELFSERGYLNTKITDITAAAGRSTGSFYEHFAGKDELLQALLAEREDAIDDRMAGQEHPRDHDLTDRDQLREHLDAAWSVMRQTRPVTLALFQAMVADDPGTGRAWRDLREQTGTIRMHLEYLAERGHKLPGDPELVAAAMGAMIVTLNYALLPPADGEDEQHVIDTCTDLLLHGLAGPEPRPAEEA</sequence>
<dbReference type="InterPro" id="IPR050109">
    <property type="entry name" value="HTH-type_TetR-like_transc_reg"/>
</dbReference>
<dbReference type="EMBL" id="JAAGMD010000742">
    <property type="protein sequence ID" value="NEA89564.1"/>
    <property type="molecule type" value="Genomic_DNA"/>
</dbReference>
<dbReference type="RefSeq" id="WP_164338279.1">
    <property type="nucleotide sequence ID" value="NZ_JAAGMD010000742.1"/>
</dbReference>
<reference evidence="6" key="1">
    <citation type="submission" date="2020-01" db="EMBL/GenBank/DDBJ databases">
        <title>Insect and environment-associated Actinomycetes.</title>
        <authorList>
            <person name="Currrie C."/>
            <person name="Chevrette M."/>
            <person name="Carlson C."/>
            <person name="Stubbendieck R."/>
            <person name="Wendt-Pienkowski E."/>
        </authorList>
    </citation>
    <scope>NUCLEOTIDE SEQUENCE</scope>
    <source>
        <strain evidence="6">SID14436</strain>
    </source>
</reference>
<evidence type="ECO:0000259" key="5">
    <source>
        <dbReference type="PROSITE" id="PS50977"/>
    </source>
</evidence>
<dbReference type="SUPFAM" id="SSF46689">
    <property type="entry name" value="Homeodomain-like"/>
    <property type="match status" value="1"/>
</dbReference>
<dbReference type="Gene3D" id="1.10.357.10">
    <property type="entry name" value="Tetracycline Repressor, domain 2"/>
    <property type="match status" value="1"/>
</dbReference>
<dbReference type="PRINTS" id="PR00455">
    <property type="entry name" value="HTHTETR"/>
</dbReference>
<dbReference type="InterPro" id="IPR001647">
    <property type="entry name" value="HTH_TetR"/>
</dbReference>
<comment type="caution">
    <text evidence="6">The sequence shown here is derived from an EMBL/GenBank/DDBJ whole genome shotgun (WGS) entry which is preliminary data.</text>
</comment>
<name>A0A6G3R269_9ACTN</name>
<feature type="DNA-binding region" description="H-T-H motif" evidence="4">
    <location>
        <begin position="37"/>
        <end position="56"/>
    </location>
</feature>
<keyword evidence="3" id="KW-0804">Transcription</keyword>
<evidence type="ECO:0000256" key="1">
    <source>
        <dbReference type="ARBA" id="ARBA00023015"/>
    </source>
</evidence>
<dbReference type="AlphaFoldDB" id="A0A6G3R269"/>
<keyword evidence="1" id="KW-0805">Transcription regulation</keyword>
<dbReference type="SUPFAM" id="SSF48498">
    <property type="entry name" value="Tetracyclin repressor-like, C-terminal domain"/>
    <property type="match status" value="1"/>
</dbReference>
<protein>
    <submittedName>
        <fullName evidence="6">TetR/AcrR family transcriptional regulator</fullName>
    </submittedName>
</protein>
<dbReference type="InterPro" id="IPR009057">
    <property type="entry name" value="Homeodomain-like_sf"/>
</dbReference>
<organism evidence="6">
    <name type="scientific">Streptomyces sp. SID14436</name>
    <dbReference type="NCBI Taxonomy" id="2706070"/>
    <lineage>
        <taxon>Bacteria</taxon>
        <taxon>Bacillati</taxon>
        <taxon>Actinomycetota</taxon>
        <taxon>Actinomycetes</taxon>
        <taxon>Kitasatosporales</taxon>
        <taxon>Streptomycetaceae</taxon>
        <taxon>Streptomyces</taxon>
    </lineage>
</organism>
<evidence type="ECO:0000256" key="4">
    <source>
        <dbReference type="PROSITE-ProRule" id="PRU00335"/>
    </source>
</evidence>
<dbReference type="Pfam" id="PF00440">
    <property type="entry name" value="TetR_N"/>
    <property type="match status" value="1"/>
</dbReference>
<dbReference type="PANTHER" id="PTHR30055">
    <property type="entry name" value="HTH-TYPE TRANSCRIPTIONAL REGULATOR RUTR"/>
    <property type="match status" value="1"/>
</dbReference>
<dbReference type="Gene3D" id="1.10.10.60">
    <property type="entry name" value="Homeodomain-like"/>
    <property type="match status" value="1"/>
</dbReference>
<dbReference type="InterPro" id="IPR036271">
    <property type="entry name" value="Tet_transcr_reg_TetR-rel_C_sf"/>
</dbReference>
<evidence type="ECO:0000256" key="3">
    <source>
        <dbReference type="ARBA" id="ARBA00023163"/>
    </source>
</evidence>
<evidence type="ECO:0000313" key="6">
    <source>
        <dbReference type="EMBL" id="NEA89564.1"/>
    </source>
</evidence>